<accession>A0A3A8JKA9</accession>
<evidence type="ECO:0000313" key="3">
    <source>
        <dbReference type="Proteomes" id="UP000268094"/>
    </source>
</evidence>
<reference evidence="3" key="1">
    <citation type="submission" date="2018-09" db="EMBL/GenBank/DDBJ databases">
        <authorList>
            <person name="Livingstone P.G."/>
            <person name="Whitworth D.E."/>
        </authorList>
    </citation>
    <scope>NUCLEOTIDE SEQUENCE [LARGE SCALE GENOMIC DNA]</scope>
    <source>
        <strain evidence="3">CA054A</strain>
    </source>
</reference>
<keyword evidence="1" id="KW-0472">Membrane</keyword>
<organism evidence="2 3">
    <name type="scientific">Corallococcus terminator</name>
    <dbReference type="NCBI Taxonomy" id="2316733"/>
    <lineage>
        <taxon>Bacteria</taxon>
        <taxon>Pseudomonadati</taxon>
        <taxon>Myxococcota</taxon>
        <taxon>Myxococcia</taxon>
        <taxon>Myxococcales</taxon>
        <taxon>Cystobacterineae</taxon>
        <taxon>Myxococcaceae</taxon>
        <taxon>Corallococcus</taxon>
    </lineage>
</organism>
<comment type="caution">
    <text evidence="2">The sequence shown here is derived from an EMBL/GenBank/DDBJ whole genome shotgun (WGS) entry which is preliminary data.</text>
</comment>
<feature type="transmembrane region" description="Helical" evidence="1">
    <location>
        <begin position="42"/>
        <end position="65"/>
    </location>
</feature>
<dbReference type="AlphaFoldDB" id="A0A3A8JKA9"/>
<name>A0A3A8JKA9_9BACT</name>
<feature type="transmembrane region" description="Helical" evidence="1">
    <location>
        <begin position="17"/>
        <end position="36"/>
    </location>
</feature>
<proteinExistence type="predicted"/>
<dbReference type="Proteomes" id="UP000268094">
    <property type="component" value="Unassembled WGS sequence"/>
</dbReference>
<evidence type="ECO:0000313" key="2">
    <source>
        <dbReference type="EMBL" id="RKG90921.1"/>
    </source>
</evidence>
<evidence type="ECO:0000256" key="1">
    <source>
        <dbReference type="SAM" id="Phobius"/>
    </source>
</evidence>
<dbReference type="OrthoDB" id="5522007at2"/>
<sequence length="107" mass="11302">MAPIAVLKTQARANWRMWWVLASTPSAALPLLGISGSKRGRMGLLGHLATGAIGLGILSLAFMGLRHIPRGPGRLSGKKAWNRAPKDFPISGSMVPEEFSASMASGH</sequence>
<protein>
    <submittedName>
        <fullName evidence="2">Uncharacterized protein</fullName>
    </submittedName>
</protein>
<gene>
    <name evidence="2" type="ORF">D7V88_10275</name>
</gene>
<dbReference type="EMBL" id="RAVZ01000050">
    <property type="protein sequence ID" value="RKG90921.1"/>
    <property type="molecule type" value="Genomic_DNA"/>
</dbReference>
<keyword evidence="1" id="KW-1133">Transmembrane helix</keyword>
<keyword evidence="1" id="KW-0812">Transmembrane</keyword>
<dbReference type="RefSeq" id="WP_120540439.1">
    <property type="nucleotide sequence ID" value="NZ_RAVZ01000050.1"/>
</dbReference>
<keyword evidence="3" id="KW-1185">Reference proteome</keyword>